<organism evidence="16 17">
    <name type="scientific">Streptomyces eurocidicus</name>
    <name type="common">Streptoverticillium eurocidicus</name>
    <dbReference type="NCBI Taxonomy" id="66423"/>
    <lineage>
        <taxon>Bacteria</taxon>
        <taxon>Bacillati</taxon>
        <taxon>Actinomycetota</taxon>
        <taxon>Actinomycetes</taxon>
        <taxon>Kitasatosporales</taxon>
        <taxon>Streptomycetaceae</taxon>
        <taxon>Streptomyces</taxon>
    </lineage>
</organism>
<evidence type="ECO:0000259" key="13">
    <source>
        <dbReference type="Pfam" id="PF00725"/>
    </source>
</evidence>
<keyword evidence="9" id="KW-0443">Lipid metabolism</keyword>
<keyword evidence="8" id="KW-0520">NAD</keyword>
<dbReference type="Gene3D" id="3.40.50.720">
    <property type="entry name" value="NAD(P)-binding Rossmann-like Domain"/>
    <property type="match status" value="1"/>
</dbReference>
<dbReference type="PANTHER" id="PTHR43612:SF3">
    <property type="entry name" value="TRIFUNCTIONAL ENZYME SUBUNIT ALPHA, MITOCHONDRIAL"/>
    <property type="match status" value="1"/>
</dbReference>
<proteinExistence type="inferred from homology"/>
<dbReference type="GO" id="GO:0016509">
    <property type="term" value="F:long-chain (3S)-3-hydroxyacyl-CoA dehydrogenase (NAD+) activity"/>
    <property type="evidence" value="ECO:0007669"/>
    <property type="project" value="TreeGrafter"/>
</dbReference>
<evidence type="ECO:0000256" key="9">
    <source>
        <dbReference type="ARBA" id="ARBA00023098"/>
    </source>
</evidence>
<comment type="pathway">
    <text evidence="2">Lipid metabolism; butanoate metabolism.</text>
</comment>
<dbReference type="UniPathway" id="UPA00659"/>
<name>A0A2N8NVW0_STREU</name>
<feature type="domain" description="3-hydroxyacyl-CoA dehydrogenase C-terminal" evidence="13">
    <location>
        <begin position="523"/>
        <end position="605"/>
    </location>
</feature>
<dbReference type="SUPFAM" id="SSF48179">
    <property type="entry name" value="6-phosphogluconate dehydrogenase C-terminal domain-like"/>
    <property type="match status" value="2"/>
</dbReference>
<dbReference type="EMBL" id="JACHJF010000006">
    <property type="protein sequence ID" value="MBB5119151.1"/>
    <property type="molecule type" value="Genomic_DNA"/>
</dbReference>
<reference evidence="16" key="1">
    <citation type="submission" date="2015-07" db="EMBL/GenBank/DDBJ databases">
        <authorList>
            <person name="Noorani M."/>
        </authorList>
    </citation>
    <scope>NUCLEOTIDE SEQUENCE [LARGE SCALE GENOMIC DNA]</scope>
    <source>
        <strain evidence="16">ATCC 27428</strain>
    </source>
</reference>
<dbReference type="FunFam" id="1.10.1040.50:FF:000007">
    <property type="entry name" value="3-hydroxyacyl-CoA dehydrogenase"/>
    <property type="match status" value="1"/>
</dbReference>
<keyword evidence="7" id="KW-0560">Oxidoreductase</keyword>
<dbReference type="Gene3D" id="1.10.1040.50">
    <property type="match status" value="1"/>
</dbReference>
<dbReference type="Pfam" id="PF02737">
    <property type="entry name" value="3HCDH_N"/>
    <property type="match status" value="1"/>
</dbReference>
<dbReference type="SUPFAM" id="SSF52096">
    <property type="entry name" value="ClpP/crotonase"/>
    <property type="match status" value="1"/>
</dbReference>
<dbReference type="InterPro" id="IPR029045">
    <property type="entry name" value="ClpP/crotonase-like_dom_sf"/>
</dbReference>
<dbReference type="InterPro" id="IPR036291">
    <property type="entry name" value="NAD(P)-bd_dom_sf"/>
</dbReference>
<dbReference type="InterPro" id="IPR008927">
    <property type="entry name" value="6-PGluconate_DH-like_C_sf"/>
</dbReference>
<evidence type="ECO:0000313" key="17">
    <source>
        <dbReference type="Proteomes" id="UP000235945"/>
    </source>
</evidence>
<keyword evidence="10" id="KW-0456">Lyase</keyword>
<keyword evidence="5" id="KW-0276">Fatty acid metabolism</keyword>
<protein>
    <submittedName>
        <fullName evidence="15 16">3-hydroxyacyl-CoA dehydrogenase</fullName>
    </submittedName>
</protein>
<dbReference type="Proteomes" id="UP000235945">
    <property type="component" value="Unassembled WGS sequence"/>
</dbReference>
<dbReference type="OrthoDB" id="9771883at2"/>
<dbReference type="InterPro" id="IPR050136">
    <property type="entry name" value="FA_oxidation_alpha_subunit"/>
</dbReference>
<dbReference type="Pfam" id="PF00725">
    <property type="entry name" value="3HCDH"/>
    <property type="match status" value="1"/>
</dbReference>
<evidence type="ECO:0000313" key="16">
    <source>
        <dbReference type="EMBL" id="PNE32904.1"/>
    </source>
</evidence>
<evidence type="ECO:0000256" key="5">
    <source>
        <dbReference type="ARBA" id="ARBA00022832"/>
    </source>
</evidence>
<comment type="similarity">
    <text evidence="4">Belongs to the 3-hydroxyacyl-CoA dehydrogenase family.</text>
</comment>
<evidence type="ECO:0000256" key="11">
    <source>
        <dbReference type="ARBA" id="ARBA00023268"/>
    </source>
</evidence>
<dbReference type="Pfam" id="PF00378">
    <property type="entry name" value="ECH_1"/>
    <property type="match status" value="1"/>
</dbReference>
<accession>A0A2N8NVW0</accession>
<dbReference type="GO" id="GO:0006635">
    <property type="term" value="P:fatty acid beta-oxidation"/>
    <property type="evidence" value="ECO:0007669"/>
    <property type="project" value="UniProtKB-UniPathway"/>
</dbReference>
<evidence type="ECO:0000256" key="1">
    <source>
        <dbReference type="ARBA" id="ARBA00005005"/>
    </source>
</evidence>
<dbReference type="InterPro" id="IPR001753">
    <property type="entry name" value="Enoyl-CoA_hydra/iso"/>
</dbReference>
<dbReference type="GO" id="GO:0070403">
    <property type="term" value="F:NAD+ binding"/>
    <property type="evidence" value="ECO:0007669"/>
    <property type="project" value="InterPro"/>
</dbReference>
<keyword evidence="6" id="KW-0442">Lipid degradation</keyword>
<evidence type="ECO:0000256" key="10">
    <source>
        <dbReference type="ARBA" id="ARBA00023239"/>
    </source>
</evidence>
<evidence type="ECO:0000313" key="15">
    <source>
        <dbReference type="EMBL" id="MBB5119151.1"/>
    </source>
</evidence>
<dbReference type="PANTHER" id="PTHR43612">
    <property type="entry name" value="TRIFUNCTIONAL ENZYME SUBUNIT ALPHA"/>
    <property type="match status" value="1"/>
</dbReference>
<dbReference type="InterPro" id="IPR006108">
    <property type="entry name" value="3HC_DH_C"/>
</dbReference>
<dbReference type="Gene3D" id="3.90.226.10">
    <property type="entry name" value="2-enoyl-CoA Hydratase, Chain A, domain 1"/>
    <property type="match status" value="1"/>
</dbReference>
<evidence type="ECO:0000256" key="8">
    <source>
        <dbReference type="ARBA" id="ARBA00023027"/>
    </source>
</evidence>
<dbReference type="CDD" id="cd06558">
    <property type="entry name" value="crotonase-like"/>
    <property type="match status" value="1"/>
</dbReference>
<comment type="pathway">
    <text evidence="1">Lipid metabolism; fatty acid beta-oxidation.</text>
</comment>
<evidence type="ECO:0000256" key="2">
    <source>
        <dbReference type="ARBA" id="ARBA00005086"/>
    </source>
</evidence>
<dbReference type="EMBL" id="LGUI01000004">
    <property type="protein sequence ID" value="PNE32904.1"/>
    <property type="molecule type" value="Genomic_DNA"/>
</dbReference>
<keyword evidence="11" id="KW-0511">Multifunctional enzyme</keyword>
<dbReference type="InterPro" id="IPR006176">
    <property type="entry name" value="3-OHacyl-CoA_DH_NAD-bd"/>
</dbReference>
<feature type="domain" description="3-hydroxyacyl-CoA dehydrogenase NAD binding" evidence="14">
    <location>
        <begin position="339"/>
        <end position="519"/>
    </location>
</feature>
<reference evidence="17" key="2">
    <citation type="submission" date="2015-07" db="EMBL/GenBank/DDBJ databases">
        <authorList>
            <person name="Graham D.E."/>
            <person name="Giannone R.J."/>
            <person name="Gulvik C.A."/>
            <person name="Hettich R.L."/>
            <person name="Klingeman D.M."/>
            <person name="Mahan K.M."/>
            <person name="Parry R.J."/>
            <person name="Spain J.C."/>
        </authorList>
    </citation>
    <scope>NUCLEOTIDE SEQUENCE [LARGE SCALE GENOMIC DNA]</scope>
    <source>
        <strain evidence="17">ATCC 27428</strain>
    </source>
</reference>
<evidence type="ECO:0000259" key="14">
    <source>
        <dbReference type="Pfam" id="PF02737"/>
    </source>
</evidence>
<dbReference type="GO" id="GO:0004300">
    <property type="term" value="F:enoyl-CoA hydratase activity"/>
    <property type="evidence" value="ECO:0007669"/>
    <property type="project" value="TreeGrafter"/>
</dbReference>
<evidence type="ECO:0000256" key="4">
    <source>
        <dbReference type="ARBA" id="ARBA00009463"/>
    </source>
</evidence>
<evidence type="ECO:0000256" key="7">
    <source>
        <dbReference type="ARBA" id="ARBA00023002"/>
    </source>
</evidence>
<sequence>MSTAELLKGAAELFPGEVVTQAHVRHFDLPKGAGTFALITLDNGLDHTKPTTFGPRSLANLSAAIDQVEAEARDGKITGVGVTGKPFIFAVGADLKGVELLARHEDALAIGKGGHDVFKRLSSLAVPTFAYYNGAAMGGGVEVGLHCTYRTVSKAIPAFSLPEVFLGLVPGWGGCTLLPNLIGADRAVSVIIENSLSQNKQLRGKQVFELGIADALFEGADFLEQSLLWTASVLSGETEVSRPEVDRGEAWDRAVERGRFVADSKVHGAAPAAYRALEIISAAKNGDLAAGFDAEDKALADLIMGGELRSGIYAFNLVQKRAKRPAGAPDRSLARPVTKVGVVGAGLMASQLALLFLRRLEVPVVLTDIDQERIDKGVGYVHGEIDKLLAKGRIGQDKANRLKASVTGSLNKAAAFGDADFVIEAVFEEMGVKQQVFAEVEAVVPAHTILATNTSSLSVSEMASKLKHPERVVGFHFFNPVAILPLLEIVRGELTDDAALATAFGVAKKLKKTAVLVKDAPAFVVNRILTRFMGEIQNVIDEGTPVAVAEKAVEPLGLPMSPLVLLELVGPAIGLHVSETLNRAFPDRFTVSPNLAAVVKAGKRGFYVYDSGKPELDPEVAALLKQGDVVLTEEQVRDRVLDAVAQEIGLMLDEGVVAEAQDIDLCLITGAGWPFHLGGITPYLDREGVSERAAGRRFLAPGVASVPA</sequence>
<evidence type="ECO:0000256" key="12">
    <source>
        <dbReference type="ARBA" id="ARBA00049556"/>
    </source>
</evidence>
<evidence type="ECO:0000313" key="18">
    <source>
        <dbReference type="Proteomes" id="UP000528608"/>
    </source>
</evidence>
<dbReference type="AlphaFoldDB" id="A0A2N8NVW0"/>
<comment type="catalytic activity">
    <reaction evidence="12">
        <text>a (3S)-3-hydroxyacyl-CoA + NAD(+) = a 3-oxoacyl-CoA + NADH + H(+)</text>
        <dbReference type="Rhea" id="RHEA:22432"/>
        <dbReference type="ChEBI" id="CHEBI:15378"/>
        <dbReference type="ChEBI" id="CHEBI:57318"/>
        <dbReference type="ChEBI" id="CHEBI:57540"/>
        <dbReference type="ChEBI" id="CHEBI:57945"/>
        <dbReference type="ChEBI" id="CHEBI:90726"/>
        <dbReference type="EC" id="1.1.1.35"/>
    </reaction>
</comment>
<keyword evidence="17" id="KW-1185">Reference proteome</keyword>
<evidence type="ECO:0000256" key="6">
    <source>
        <dbReference type="ARBA" id="ARBA00022963"/>
    </source>
</evidence>
<reference evidence="15 18" key="3">
    <citation type="submission" date="2020-08" db="EMBL/GenBank/DDBJ databases">
        <title>Genomic Encyclopedia of Type Strains, Phase III (KMG-III): the genomes of soil and plant-associated and newly described type strains.</title>
        <authorList>
            <person name="Whitman W."/>
        </authorList>
    </citation>
    <scope>NUCLEOTIDE SEQUENCE [LARGE SCALE GENOMIC DNA]</scope>
    <source>
        <strain evidence="15 18">CECT 3259</strain>
    </source>
</reference>
<dbReference type="SUPFAM" id="SSF51735">
    <property type="entry name" value="NAD(P)-binding Rossmann-fold domains"/>
    <property type="match status" value="1"/>
</dbReference>
<evidence type="ECO:0000256" key="3">
    <source>
        <dbReference type="ARBA" id="ARBA00007005"/>
    </source>
</evidence>
<dbReference type="Proteomes" id="UP000528608">
    <property type="component" value="Unassembled WGS sequence"/>
</dbReference>
<dbReference type="RefSeq" id="WP_102919003.1">
    <property type="nucleotide sequence ID" value="NZ_JACHJF010000006.1"/>
</dbReference>
<dbReference type="FunFam" id="3.40.50.720:FF:000009">
    <property type="entry name" value="Fatty oxidation complex, alpha subunit"/>
    <property type="match status" value="1"/>
</dbReference>
<gene>
    <name evidence="16" type="ORF">AF335_15425</name>
    <name evidence="15" type="ORF">FHS36_002584</name>
</gene>
<comment type="caution">
    <text evidence="16">The sequence shown here is derived from an EMBL/GenBank/DDBJ whole genome shotgun (WGS) entry which is preliminary data.</text>
</comment>
<comment type="similarity">
    <text evidence="3">In the central section; belongs to the 3-hydroxyacyl-CoA dehydrogenase family.</text>
</comment>